<evidence type="ECO:0000256" key="2">
    <source>
        <dbReference type="SAM" id="Phobius"/>
    </source>
</evidence>
<dbReference type="RefSeq" id="WP_220661437.1">
    <property type="nucleotide sequence ID" value="NZ_CP069370.1"/>
</dbReference>
<feature type="coiled-coil region" evidence="1">
    <location>
        <begin position="348"/>
        <end position="392"/>
    </location>
</feature>
<evidence type="ECO:0000256" key="1">
    <source>
        <dbReference type="SAM" id="Coils"/>
    </source>
</evidence>
<evidence type="ECO:0000313" key="4">
    <source>
        <dbReference type="Proteomes" id="UP000826300"/>
    </source>
</evidence>
<dbReference type="PANTHER" id="PTHR32309:SF31">
    <property type="entry name" value="CAPSULAR EXOPOLYSACCHARIDE FAMILY"/>
    <property type="match status" value="1"/>
</dbReference>
<dbReference type="PANTHER" id="PTHR32309">
    <property type="entry name" value="TYROSINE-PROTEIN KINASE"/>
    <property type="match status" value="1"/>
</dbReference>
<organism evidence="3 4">
    <name type="scientific">Neotabrizicola shimadae</name>
    <dbReference type="NCBI Taxonomy" id="2807096"/>
    <lineage>
        <taxon>Bacteria</taxon>
        <taxon>Pseudomonadati</taxon>
        <taxon>Pseudomonadota</taxon>
        <taxon>Alphaproteobacteria</taxon>
        <taxon>Rhodobacterales</taxon>
        <taxon>Paracoccaceae</taxon>
        <taxon>Neotabrizicola</taxon>
    </lineage>
</organism>
<keyword evidence="1" id="KW-0175">Coiled coil</keyword>
<feature type="transmembrane region" description="Helical" evidence="2">
    <location>
        <begin position="427"/>
        <end position="449"/>
    </location>
</feature>
<gene>
    <name evidence="3" type="ORF">JO391_15965</name>
</gene>
<accession>A0A8G0ZUT2</accession>
<reference evidence="3" key="1">
    <citation type="submission" date="2021-02" db="EMBL/GenBank/DDBJ databases">
        <title>Rhodobacter shimadae sp. nov., an aerobic anoxygenic phototrophic bacterium isolated from a hot spring.</title>
        <authorList>
            <person name="Muramatsu S."/>
            <person name="Haruta S."/>
            <person name="Hirose S."/>
            <person name="Hanada S."/>
        </authorList>
    </citation>
    <scope>NUCLEOTIDE SEQUENCE</scope>
    <source>
        <strain evidence="3">N10</strain>
    </source>
</reference>
<dbReference type="AlphaFoldDB" id="A0A8G0ZUT2"/>
<proteinExistence type="predicted"/>
<dbReference type="InterPro" id="IPR050445">
    <property type="entry name" value="Bact_polysacc_biosynth/exp"/>
</dbReference>
<name>A0A8G0ZUT2_9RHOB</name>
<dbReference type="InterPro" id="IPR027417">
    <property type="entry name" value="P-loop_NTPase"/>
</dbReference>
<feature type="transmembrane region" description="Helical" evidence="2">
    <location>
        <begin position="39"/>
        <end position="59"/>
    </location>
</feature>
<sequence>MNALTEIEFDRADLAPAGDPAASAGSPLRAVGRMMRGRWLAASAAAALLAPALGLAGWLSGTPLYSGAAILRVFPQESNILYRTGDDSVLKTFDSFVKAETTSVASAPVMARARAALAADWPEMAGDMTADDLGRSIEIKRVDSLITLNTLSRDAGFAAAKITAVMDSYLALQAEAEAGRSQVRLHELQTREAALQTRRDAIRARILEVGAEYGPEALAKAHVEKVAQIDALAARRAEVEATLAAMRAASGSSADMSDSEIMRATLLDRALADLNFDRAKREAELATLTARYPERAAVVRDKREQIAVIDRAMAERREQIKLLGQTGALTDTSSSNPKTSEAEIAALLDKIAGQLAAARAEARDLNAKRAELAALQEDAEDTRKLLEETSDALEVIRLEAGRALPGYSAVLSPATAATEPAQDDRKMLAAGGLAAGGLLPFLLALGLGLTGRRLRYSDDIPADLRLVQAMTDDQGVDRLRNALQLLPLRVPQSPGAARLIAVTRPAPGARGELAMALAESFARSGSRVLLVDGHPEGSGPSASCTAPGTEGWRECLAGRKVAPVRLPSGLDILPSGAQSSLSAGRIGVQALRSSLAALAESRDVVLIAIPSPRECLTSELVLSVVDLGLVELRPQDRKADLESLAPRLDRLPRQGGAAVLTHARRNDPALRL</sequence>
<keyword evidence="2" id="KW-1133">Transmembrane helix</keyword>
<evidence type="ECO:0000313" key="3">
    <source>
        <dbReference type="EMBL" id="QYZ69217.1"/>
    </source>
</evidence>
<keyword evidence="4" id="KW-1185">Reference proteome</keyword>
<dbReference type="Proteomes" id="UP000826300">
    <property type="component" value="Chromosome"/>
</dbReference>
<dbReference type="SUPFAM" id="SSF52540">
    <property type="entry name" value="P-loop containing nucleoside triphosphate hydrolases"/>
    <property type="match status" value="1"/>
</dbReference>
<protein>
    <submittedName>
        <fullName evidence="3">Uncharacterized protein</fullName>
    </submittedName>
</protein>
<dbReference type="Gene3D" id="3.40.50.300">
    <property type="entry name" value="P-loop containing nucleotide triphosphate hydrolases"/>
    <property type="match status" value="1"/>
</dbReference>
<dbReference type="EMBL" id="CP069370">
    <property type="protein sequence ID" value="QYZ69217.1"/>
    <property type="molecule type" value="Genomic_DNA"/>
</dbReference>
<dbReference type="KEGG" id="nsm:JO391_15965"/>
<keyword evidence="2" id="KW-0812">Transmembrane</keyword>
<keyword evidence="2" id="KW-0472">Membrane</keyword>